<accession>A0A3M7SQT1</accession>
<evidence type="ECO:0000313" key="2">
    <source>
        <dbReference type="Proteomes" id="UP000276133"/>
    </source>
</evidence>
<keyword evidence="2" id="KW-1185">Reference proteome</keyword>
<organism evidence="1 2">
    <name type="scientific">Brachionus plicatilis</name>
    <name type="common">Marine rotifer</name>
    <name type="synonym">Brachionus muelleri</name>
    <dbReference type="NCBI Taxonomy" id="10195"/>
    <lineage>
        <taxon>Eukaryota</taxon>
        <taxon>Metazoa</taxon>
        <taxon>Spiralia</taxon>
        <taxon>Gnathifera</taxon>
        <taxon>Rotifera</taxon>
        <taxon>Eurotatoria</taxon>
        <taxon>Monogononta</taxon>
        <taxon>Pseudotrocha</taxon>
        <taxon>Ploima</taxon>
        <taxon>Brachionidae</taxon>
        <taxon>Brachionus</taxon>
    </lineage>
</organism>
<comment type="caution">
    <text evidence="1">The sequence shown here is derived from an EMBL/GenBank/DDBJ whole genome shotgun (WGS) entry which is preliminary data.</text>
</comment>
<dbReference type="EMBL" id="REGN01000924">
    <property type="protein sequence ID" value="RNA38096.1"/>
    <property type="molecule type" value="Genomic_DNA"/>
</dbReference>
<protein>
    <submittedName>
        <fullName evidence="1">Uncharacterized protein</fullName>
    </submittedName>
</protein>
<evidence type="ECO:0000313" key="1">
    <source>
        <dbReference type="EMBL" id="RNA38096.1"/>
    </source>
</evidence>
<name>A0A3M7SQT1_BRAPC</name>
<dbReference type="Proteomes" id="UP000276133">
    <property type="component" value="Unassembled WGS sequence"/>
</dbReference>
<gene>
    <name evidence="1" type="ORF">BpHYR1_051687</name>
</gene>
<reference evidence="1 2" key="1">
    <citation type="journal article" date="2018" name="Sci. Rep.">
        <title>Genomic signatures of local adaptation to the degree of environmental predictability in rotifers.</title>
        <authorList>
            <person name="Franch-Gras L."/>
            <person name="Hahn C."/>
            <person name="Garcia-Roger E.M."/>
            <person name="Carmona M.J."/>
            <person name="Serra M."/>
            <person name="Gomez A."/>
        </authorList>
    </citation>
    <scope>NUCLEOTIDE SEQUENCE [LARGE SCALE GENOMIC DNA]</scope>
    <source>
        <strain evidence="1">HYR1</strain>
    </source>
</reference>
<proteinExistence type="predicted"/>
<dbReference type="AlphaFoldDB" id="A0A3M7SQT1"/>
<sequence length="108" mass="12416">MKKNLGDISNNYNQAAEKLFILIKSFYGIKFILYSKNRISAALIIFSPEFIVPSVLSISIEFHYSKKKAVSTRVFCYFSILLLEAQVSGENINTLMLWRIGQYLTIHT</sequence>